<dbReference type="AlphaFoldDB" id="A0A6L9TZ02"/>
<evidence type="ECO:0000259" key="6">
    <source>
        <dbReference type="Pfam" id="PF04138"/>
    </source>
</evidence>
<evidence type="ECO:0000256" key="1">
    <source>
        <dbReference type="ARBA" id="ARBA00004141"/>
    </source>
</evidence>
<dbReference type="Proteomes" id="UP000483035">
    <property type="component" value="Unassembled WGS sequence"/>
</dbReference>
<feature type="transmembrane region" description="Helical" evidence="5">
    <location>
        <begin position="96"/>
        <end position="118"/>
    </location>
</feature>
<dbReference type="GO" id="GO:0016020">
    <property type="term" value="C:membrane"/>
    <property type="evidence" value="ECO:0007669"/>
    <property type="project" value="UniProtKB-SubCell"/>
</dbReference>
<protein>
    <recommendedName>
        <fullName evidence="6">GtrA/DPMS transmembrane domain-containing protein</fullName>
    </recommendedName>
</protein>
<comment type="subcellular location">
    <subcellularLocation>
        <location evidence="1">Membrane</location>
        <topology evidence="1">Multi-pass membrane protein</topology>
    </subcellularLocation>
</comment>
<keyword evidence="3 5" id="KW-1133">Transmembrane helix</keyword>
<name>A0A6L9TZ02_9HYPH</name>
<keyword evidence="4 5" id="KW-0472">Membrane</keyword>
<evidence type="ECO:0000256" key="2">
    <source>
        <dbReference type="ARBA" id="ARBA00022692"/>
    </source>
</evidence>
<dbReference type="EMBL" id="WUEY01000002">
    <property type="protein sequence ID" value="NEI68815.1"/>
    <property type="molecule type" value="Genomic_DNA"/>
</dbReference>
<dbReference type="RefSeq" id="WP_163985260.1">
    <property type="nucleotide sequence ID" value="NZ_WUEY01000002.1"/>
</dbReference>
<evidence type="ECO:0000256" key="3">
    <source>
        <dbReference type="ARBA" id="ARBA00022989"/>
    </source>
</evidence>
<evidence type="ECO:0000313" key="7">
    <source>
        <dbReference type="EMBL" id="NEI68815.1"/>
    </source>
</evidence>
<sequence length="127" mass="13882">MVDFLRVGRFLAVGVINTVFGYASYAVCVLISMPLWIALVVSMIAALLFNFITYGGLVFKDLSRRNLPRFIIFYAAFAVINYSALRALEALGVKPILGQALLLPLLAVICYAGLRLFVFRAAASTAL</sequence>
<dbReference type="GO" id="GO:0000271">
    <property type="term" value="P:polysaccharide biosynthetic process"/>
    <property type="evidence" value="ECO:0007669"/>
    <property type="project" value="InterPro"/>
</dbReference>
<feature type="transmembrane region" description="Helical" evidence="5">
    <location>
        <begin position="7"/>
        <end position="27"/>
    </location>
</feature>
<feature type="transmembrane region" description="Helical" evidence="5">
    <location>
        <begin position="67"/>
        <end position="84"/>
    </location>
</feature>
<organism evidence="7 8">
    <name type="scientific">Rhizobium lusitanum</name>
    <dbReference type="NCBI Taxonomy" id="293958"/>
    <lineage>
        <taxon>Bacteria</taxon>
        <taxon>Pseudomonadati</taxon>
        <taxon>Pseudomonadota</taxon>
        <taxon>Alphaproteobacteria</taxon>
        <taxon>Hyphomicrobiales</taxon>
        <taxon>Rhizobiaceae</taxon>
        <taxon>Rhizobium/Agrobacterium group</taxon>
        <taxon>Rhizobium</taxon>
    </lineage>
</organism>
<accession>A0A6L9TZ02</accession>
<evidence type="ECO:0000256" key="5">
    <source>
        <dbReference type="SAM" id="Phobius"/>
    </source>
</evidence>
<evidence type="ECO:0000313" key="8">
    <source>
        <dbReference type="Proteomes" id="UP000483035"/>
    </source>
</evidence>
<evidence type="ECO:0000256" key="4">
    <source>
        <dbReference type="ARBA" id="ARBA00023136"/>
    </source>
</evidence>
<feature type="transmembrane region" description="Helical" evidence="5">
    <location>
        <begin position="33"/>
        <end position="55"/>
    </location>
</feature>
<feature type="domain" description="GtrA/DPMS transmembrane" evidence="6">
    <location>
        <begin position="9"/>
        <end position="119"/>
    </location>
</feature>
<dbReference type="Pfam" id="PF04138">
    <property type="entry name" value="GtrA_DPMS_TM"/>
    <property type="match status" value="1"/>
</dbReference>
<reference evidence="7 8" key="1">
    <citation type="submission" date="2019-12" db="EMBL/GenBank/DDBJ databases">
        <title>Rhizobium genotypes associated with high levels of biological nitrogen fixation by grain legumes in a temperate-maritime cropping system.</title>
        <authorList>
            <person name="Maluk M."/>
            <person name="Francesc Ferrando Molina F."/>
            <person name="Lopez Del Egido L."/>
            <person name="Lafos M."/>
            <person name="Langarica-Fuentes A."/>
            <person name="Gebre Yohannes G."/>
            <person name="Young M.W."/>
            <person name="Martin P."/>
            <person name="Gantlett R."/>
            <person name="Kenicer G."/>
            <person name="Hawes C."/>
            <person name="Begg G.S."/>
            <person name="Quilliam R.S."/>
            <person name="Squire G.R."/>
            <person name="Poole P.S."/>
            <person name="Young P.W."/>
            <person name="Iannetta P.M."/>
            <person name="James E.K."/>
        </authorList>
    </citation>
    <scope>NUCLEOTIDE SEQUENCE [LARGE SCALE GENOMIC DNA]</scope>
    <source>
        <strain evidence="7 8">JHI1118</strain>
    </source>
</reference>
<proteinExistence type="predicted"/>
<keyword evidence="2 5" id="KW-0812">Transmembrane</keyword>
<dbReference type="InterPro" id="IPR007267">
    <property type="entry name" value="GtrA_DPMS_TM"/>
</dbReference>
<gene>
    <name evidence="7" type="ORF">GR212_04455</name>
</gene>
<comment type="caution">
    <text evidence="7">The sequence shown here is derived from an EMBL/GenBank/DDBJ whole genome shotgun (WGS) entry which is preliminary data.</text>
</comment>